<reference evidence="2 3" key="1">
    <citation type="submission" date="2020-01" db="EMBL/GenBank/DDBJ databases">
        <authorList>
            <person name="Gupta K D."/>
        </authorList>
    </citation>
    <scope>NUCLEOTIDE SEQUENCE [LARGE SCALE GENOMIC DNA]</scope>
</reference>
<sequence>MSVVDSSSTSAVRTPSSPGIQRHRTQSSPGSCNASEKTTRRGEGSEDVRPPWKDGVEWRVRAYRLGVSAAYRPLSDEDIDWAHNIDDMEKLSAWRLRDSRLPTNVEVFDFNAPF</sequence>
<feature type="region of interest" description="Disordered" evidence="1">
    <location>
        <begin position="1"/>
        <end position="52"/>
    </location>
</feature>
<dbReference type="AlphaFoldDB" id="A0A8S0W3L6"/>
<proteinExistence type="predicted"/>
<organism evidence="2 3">
    <name type="scientific">Cyclocybe aegerita</name>
    <name type="common">Black poplar mushroom</name>
    <name type="synonym">Agrocybe aegerita</name>
    <dbReference type="NCBI Taxonomy" id="1973307"/>
    <lineage>
        <taxon>Eukaryota</taxon>
        <taxon>Fungi</taxon>
        <taxon>Dikarya</taxon>
        <taxon>Basidiomycota</taxon>
        <taxon>Agaricomycotina</taxon>
        <taxon>Agaricomycetes</taxon>
        <taxon>Agaricomycetidae</taxon>
        <taxon>Agaricales</taxon>
        <taxon>Agaricineae</taxon>
        <taxon>Bolbitiaceae</taxon>
        <taxon>Cyclocybe</taxon>
    </lineage>
</organism>
<dbReference type="Proteomes" id="UP000467700">
    <property type="component" value="Unassembled WGS sequence"/>
</dbReference>
<keyword evidence="3" id="KW-1185">Reference proteome</keyword>
<evidence type="ECO:0000256" key="1">
    <source>
        <dbReference type="SAM" id="MobiDB-lite"/>
    </source>
</evidence>
<feature type="compositionally biased region" description="Low complexity" evidence="1">
    <location>
        <begin position="1"/>
        <end position="18"/>
    </location>
</feature>
<protein>
    <submittedName>
        <fullName evidence="2">Uncharacterized protein</fullName>
    </submittedName>
</protein>
<comment type="caution">
    <text evidence="2">The sequence shown here is derived from an EMBL/GenBank/DDBJ whole genome shotgun (WGS) entry which is preliminary data.</text>
</comment>
<feature type="compositionally biased region" description="Basic and acidic residues" evidence="1">
    <location>
        <begin position="37"/>
        <end position="52"/>
    </location>
</feature>
<name>A0A8S0W3L6_CYCAE</name>
<accession>A0A8S0W3L6</accession>
<feature type="compositionally biased region" description="Polar residues" evidence="1">
    <location>
        <begin position="26"/>
        <end position="36"/>
    </location>
</feature>
<gene>
    <name evidence="2" type="ORF">AAE3_LOCUS3254</name>
</gene>
<dbReference type="EMBL" id="CACVBS010000031">
    <property type="protein sequence ID" value="CAA7261084.1"/>
    <property type="molecule type" value="Genomic_DNA"/>
</dbReference>
<evidence type="ECO:0000313" key="2">
    <source>
        <dbReference type="EMBL" id="CAA7261084.1"/>
    </source>
</evidence>
<evidence type="ECO:0000313" key="3">
    <source>
        <dbReference type="Proteomes" id="UP000467700"/>
    </source>
</evidence>